<dbReference type="KEGG" id="csn:Cyast_2457"/>
<proteinExistence type="predicted"/>
<sequence>MKIYMSNSLFIDTWGWLTLNDQKETLHKETVNCYRQCLKQQWTFVTSDYVLDETFTLFFKRLSRYQAQKSSQALLDSFQEDNFRLINVNQERFYQTVKLRNQYLDKPRISFTDLSSMVIMREFNIIHILTNDSHFEQVGMGFIHLPLE</sequence>
<dbReference type="STRING" id="292563.Cyast_2457"/>
<keyword evidence="2" id="KW-1185">Reference proteome</keyword>
<dbReference type="AlphaFoldDB" id="K9YN86"/>
<dbReference type="HOGENOM" id="CLU_136715_1_1_3"/>
<name>K9YN86_CYASC</name>
<dbReference type="EMBL" id="CP003940">
    <property type="protein sequence ID" value="AFZ48401.1"/>
    <property type="molecule type" value="Genomic_DNA"/>
</dbReference>
<dbReference type="PANTHER" id="PTHR42188:SF1">
    <property type="entry name" value="23S RRNA-SPECIFIC ENDONUCLEASE VAPC20"/>
    <property type="match status" value="1"/>
</dbReference>
<organism evidence="1 2">
    <name type="scientific">Cyanobacterium stanieri (strain ATCC 29140 / PCC 7202)</name>
    <dbReference type="NCBI Taxonomy" id="292563"/>
    <lineage>
        <taxon>Bacteria</taxon>
        <taxon>Bacillati</taxon>
        <taxon>Cyanobacteriota</taxon>
        <taxon>Cyanophyceae</taxon>
        <taxon>Oscillatoriophycideae</taxon>
        <taxon>Chroococcales</taxon>
        <taxon>Geminocystaceae</taxon>
        <taxon>Cyanobacterium</taxon>
    </lineage>
</organism>
<dbReference type="PANTHER" id="PTHR42188">
    <property type="entry name" value="23S RRNA-SPECIFIC ENDONUCLEASE VAPC20"/>
    <property type="match status" value="1"/>
</dbReference>
<protein>
    <submittedName>
        <fullName evidence="1">Uncharacterized protein</fullName>
    </submittedName>
</protein>
<dbReference type="InterPro" id="IPR029060">
    <property type="entry name" value="PIN-like_dom_sf"/>
</dbReference>
<accession>K9YN86</accession>
<gene>
    <name evidence="1" type="ordered locus">Cyast_2457</name>
</gene>
<dbReference type="BioCyc" id="CSTA292563:G1353-2458-MONOMER"/>
<dbReference type="SUPFAM" id="SSF88723">
    <property type="entry name" value="PIN domain-like"/>
    <property type="match status" value="1"/>
</dbReference>
<dbReference type="Proteomes" id="UP000010483">
    <property type="component" value="Chromosome"/>
</dbReference>
<dbReference type="GO" id="GO:0004521">
    <property type="term" value="F:RNA endonuclease activity"/>
    <property type="evidence" value="ECO:0007669"/>
    <property type="project" value="InterPro"/>
</dbReference>
<reference evidence="2" key="1">
    <citation type="journal article" date="2013" name="Proc. Natl. Acad. Sci. U.S.A.">
        <title>Improving the coverage of the cyanobacterial phylum using diversity-driven genome sequencing.</title>
        <authorList>
            <person name="Shih P.M."/>
            <person name="Wu D."/>
            <person name="Latifi A."/>
            <person name="Axen S.D."/>
            <person name="Fewer D.P."/>
            <person name="Talla E."/>
            <person name="Calteau A."/>
            <person name="Cai F."/>
            <person name="Tandeau de Marsac N."/>
            <person name="Rippka R."/>
            <person name="Herdman M."/>
            <person name="Sivonen K."/>
            <person name="Coursin T."/>
            <person name="Laurent T."/>
            <person name="Goodwin L."/>
            <person name="Nolan M."/>
            <person name="Davenport K.W."/>
            <person name="Han C.S."/>
            <person name="Rubin E.M."/>
            <person name="Eisen J.A."/>
            <person name="Woyke T."/>
            <person name="Gugger M."/>
            <person name="Kerfeld C.A."/>
        </authorList>
    </citation>
    <scope>NUCLEOTIDE SEQUENCE [LARGE SCALE GENOMIC DNA]</scope>
    <source>
        <strain evidence="2">ATCC 29140 / PCC 7202</strain>
    </source>
</reference>
<dbReference type="eggNOG" id="COG2402">
    <property type="taxonomic scope" value="Bacteria"/>
</dbReference>
<dbReference type="Gene3D" id="3.40.50.1010">
    <property type="entry name" value="5'-nuclease"/>
    <property type="match status" value="1"/>
</dbReference>
<dbReference type="InterPro" id="IPR039018">
    <property type="entry name" value="VapC20-like"/>
</dbReference>
<evidence type="ECO:0000313" key="2">
    <source>
        <dbReference type="Proteomes" id="UP000010483"/>
    </source>
</evidence>
<dbReference type="GO" id="GO:0016075">
    <property type="term" value="P:rRNA catabolic process"/>
    <property type="evidence" value="ECO:0007669"/>
    <property type="project" value="TreeGrafter"/>
</dbReference>
<evidence type="ECO:0000313" key="1">
    <source>
        <dbReference type="EMBL" id="AFZ48401.1"/>
    </source>
</evidence>